<evidence type="ECO:0000259" key="1">
    <source>
        <dbReference type="Pfam" id="PF03372"/>
    </source>
</evidence>
<dbReference type="EMBL" id="BTRK01000001">
    <property type="protein sequence ID" value="GMR31826.1"/>
    <property type="molecule type" value="Genomic_DNA"/>
</dbReference>
<comment type="caution">
    <text evidence="2">The sequence shown here is derived from an EMBL/GenBank/DDBJ whole genome shotgun (WGS) entry which is preliminary data.</text>
</comment>
<name>A0AAN4Z3C8_9BILA</name>
<dbReference type="SUPFAM" id="SSF56219">
    <property type="entry name" value="DNase I-like"/>
    <property type="match status" value="1"/>
</dbReference>
<keyword evidence="3" id="KW-1185">Reference proteome</keyword>
<dbReference type="InterPro" id="IPR036691">
    <property type="entry name" value="Endo/exonu/phosph_ase_sf"/>
</dbReference>
<dbReference type="AlphaFoldDB" id="A0AAN4Z3C8"/>
<protein>
    <recommendedName>
        <fullName evidence="1">Endonuclease/exonuclease/phosphatase domain-containing protein</fullName>
    </recommendedName>
</protein>
<gene>
    <name evidence="2" type="ORF">PMAYCL1PPCAC_02021</name>
</gene>
<dbReference type="Gene3D" id="3.60.10.10">
    <property type="entry name" value="Endonuclease/exonuclease/phosphatase"/>
    <property type="match status" value="1"/>
</dbReference>
<reference evidence="3" key="1">
    <citation type="submission" date="2022-10" db="EMBL/GenBank/DDBJ databases">
        <title>Genome assembly of Pristionchus species.</title>
        <authorList>
            <person name="Yoshida K."/>
            <person name="Sommer R.J."/>
        </authorList>
    </citation>
    <scope>NUCLEOTIDE SEQUENCE [LARGE SCALE GENOMIC DNA]</scope>
    <source>
        <strain evidence="3">RS5460</strain>
    </source>
</reference>
<dbReference type="GO" id="GO:0003824">
    <property type="term" value="F:catalytic activity"/>
    <property type="evidence" value="ECO:0007669"/>
    <property type="project" value="InterPro"/>
</dbReference>
<proteinExistence type="predicted"/>
<dbReference type="InterPro" id="IPR005135">
    <property type="entry name" value="Endo/exonuclease/phosphatase"/>
</dbReference>
<dbReference type="Proteomes" id="UP001328107">
    <property type="component" value="Unassembled WGS sequence"/>
</dbReference>
<evidence type="ECO:0000313" key="3">
    <source>
        <dbReference type="Proteomes" id="UP001328107"/>
    </source>
</evidence>
<dbReference type="PANTHER" id="PTHR47510">
    <property type="entry name" value="REVERSE TRANSCRIPTASE DOMAIN-CONTAINING PROTEIN"/>
    <property type="match status" value="1"/>
</dbReference>
<dbReference type="Pfam" id="PF03372">
    <property type="entry name" value="Exo_endo_phos"/>
    <property type="match status" value="1"/>
</dbReference>
<organism evidence="2 3">
    <name type="scientific">Pristionchus mayeri</name>
    <dbReference type="NCBI Taxonomy" id="1317129"/>
    <lineage>
        <taxon>Eukaryota</taxon>
        <taxon>Metazoa</taxon>
        <taxon>Ecdysozoa</taxon>
        <taxon>Nematoda</taxon>
        <taxon>Chromadorea</taxon>
        <taxon>Rhabditida</taxon>
        <taxon>Rhabditina</taxon>
        <taxon>Diplogasteromorpha</taxon>
        <taxon>Diplogasteroidea</taxon>
        <taxon>Neodiplogasteridae</taxon>
        <taxon>Pristionchus</taxon>
    </lineage>
</organism>
<sequence length="406" mass="45863">MITQPDIVFLTETWLSSKIPSSLIIGSLPYTITRCDRSSRGGGTCIILRDYLSFSTVSLPSTEHEITCIDLFHSSAYIRLCLVYRPPSYSLAKTDSLVTCLSDIHASSPHPIIISGDFNSDSLCAIPSPIDRLFRDFIISAILSHLHIFPTRGVRCIDWVLGNDSTIVSAISVSPSQPLFIRDFSRVDYAALSNNLLSIDWLSLFHGCPDIDSVYHNFSSTIHSAIGLFVPYRTPRPPSLSYPSHIIRLIKHRDQLFAKIHIPTVRTLFDQCSKKLLFEIDKWTRYSTRKKLARSKDLYRHISSLTKPKLSIPELVSPNDEPVYDSFSKSNLLASEFASHFTLDDGLLPPLSSLRVQVRSDLKNSCSIKTRAQKATSKLFLLLKALPFNCPTILLRSSRPYLFFWY</sequence>
<evidence type="ECO:0000313" key="2">
    <source>
        <dbReference type="EMBL" id="GMR31826.1"/>
    </source>
</evidence>
<feature type="domain" description="Endonuclease/exonuclease/phosphatase" evidence="1">
    <location>
        <begin position="4"/>
        <end position="175"/>
    </location>
</feature>
<accession>A0AAN4Z3C8</accession>
<dbReference type="PANTHER" id="PTHR47510:SF3">
    <property type="entry name" value="ENDO_EXONUCLEASE_PHOSPHATASE DOMAIN-CONTAINING PROTEIN"/>
    <property type="match status" value="1"/>
</dbReference>